<dbReference type="GO" id="GO:0043565">
    <property type="term" value="F:sequence-specific DNA binding"/>
    <property type="evidence" value="ECO:0007669"/>
    <property type="project" value="InterPro"/>
</dbReference>
<dbReference type="SUPFAM" id="SSF52172">
    <property type="entry name" value="CheY-like"/>
    <property type="match status" value="1"/>
</dbReference>
<dbReference type="FunFam" id="1.10.287.130:FF:000045">
    <property type="entry name" value="Two-component system sensor histidine kinase/response regulator"/>
    <property type="match status" value="1"/>
</dbReference>
<dbReference type="SMART" id="SM00342">
    <property type="entry name" value="HTH_ARAC"/>
    <property type="match status" value="1"/>
</dbReference>
<evidence type="ECO:0000259" key="10">
    <source>
        <dbReference type="PROSITE" id="PS01124"/>
    </source>
</evidence>
<comment type="caution">
    <text evidence="14">The sequence shown here is derived from an EMBL/GenBank/DDBJ whole genome shotgun (WGS) entry which is preliminary data.</text>
</comment>
<feature type="coiled-coil region" evidence="8">
    <location>
        <begin position="826"/>
        <end position="853"/>
    </location>
</feature>
<evidence type="ECO:0000256" key="2">
    <source>
        <dbReference type="ARBA" id="ARBA00012438"/>
    </source>
</evidence>
<dbReference type="OrthoDB" id="358279at2"/>
<reference evidence="14 15" key="1">
    <citation type="submission" date="2016-11" db="EMBL/GenBank/DDBJ databases">
        <authorList>
            <person name="Varghese N."/>
            <person name="Submissions S."/>
        </authorList>
    </citation>
    <scope>NUCLEOTIDE SEQUENCE [LARGE SCALE GENOMIC DNA]</scope>
    <source>
        <strain evidence="14 15">CGMCC 1.12174</strain>
        <strain evidence="13 16">DSM 26351</strain>
    </source>
</reference>
<keyword evidence="16" id="KW-1185">Reference proteome</keyword>
<dbReference type="SUPFAM" id="SSF47384">
    <property type="entry name" value="Homodimeric domain of signal transducing histidine kinase"/>
    <property type="match status" value="1"/>
</dbReference>
<dbReference type="PANTHER" id="PTHR43547:SF2">
    <property type="entry name" value="HYBRID SIGNAL TRANSDUCTION HISTIDINE KINASE C"/>
    <property type="match status" value="1"/>
</dbReference>
<dbReference type="SUPFAM" id="SSF48452">
    <property type="entry name" value="TPR-like"/>
    <property type="match status" value="2"/>
</dbReference>
<dbReference type="Gene3D" id="1.10.10.60">
    <property type="entry name" value="Homeodomain-like"/>
    <property type="match status" value="1"/>
</dbReference>
<dbReference type="InterPro" id="IPR036097">
    <property type="entry name" value="HisK_dim/P_sf"/>
</dbReference>
<dbReference type="PROSITE" id="PS00041">
    <property type="entry name" value="HTH_ARAC_FAMILY_1"/>
    <property type="match status" value="1"/>
</dbReference>
<dbReference type="EMBL" id="FRAT01000014">
    <property type="protein sequence ID" value="SHL68307.1"/>
    <property type="molecule type" value="Genomic_DNA"/>
</dbReference>
<keyword evidence="6" id="KW-0804">Transcription</keyword>
<dbReference type="SMART" id="SM00448">
    <property type="entry name" value="REC"/>
    <property type="match status" value="1"/>
</dbReference>
<dbReference type="PROSITE" id="PS50110">
    <property type="entry name" value="RESPONSE_REGULATORY"/>
    <property type="match status" value="1"/>
</dbReference>
<keyword evidence="3 7" id="KW-0597">Phosphoprotein</keyword>
<keyword evidence="9" id="KW-1133">Transmembrane helix</keyword>
<feature type="modified residue" description="4-aspartylphosphate" evidence="7">
    <location>
        <position position="770"/>
    </location>
</feature>
<dbReference type="RefSeq" id="WP_072882978.1">
    <property type="nucleotide sequence ID" value="NZ_FOKU01000016.1"/>
</dbReference>
<dbReference type="InterPro" id="IPR001789">
    <property type="entry name" value="Sig_transdc_resp-reg_receiver"/>
</dbReference>
<dbReference type="Proteomes" id="UP000198940">
    <property type="component" value="Unassembled WGS sequence"/>
</dbReference>
<dbReference type="InterPro" id="IPR011006">
    <property type="entry name" value="CheY-like_superfamily"/>
</dbReference>
<comment type="catalytic activity">
    <reaction evidence="1">
        <text>ATP + protein L-histidine = ADP + protein N-phospho-L-histidine.</text>
        <dbReference type="EC" id="2.7.13.3"/>
    </reaction>
</comment>
<dbReference type="PROSITE" id="PS50109">
    <property type="entry name" value="HIS_KIN"/>
    <property type="match status" value="1"/>
</dbReference>
<evidence type="ECO:0000256" key="4">
    <source>
        <dbReference type="ARBA" id="ARBA00023015"/>
    </source>
</evidence>
<feature type="domain" description="Response regulatory" evidence="12">
    <location>
        <begin position="722"/>
        <end position="837"/>
    </location>
</feature>
<dbReference type="Gene3D" id="3.30.565.10">
    <property type="entry name" value="Histidine kinase-like ATPase, C-terminal domain"/>
    <property type="match status" value="1"/>
</dbReference>
<evidence type="ECO:0000259" key="11">
    <source>
        <dbReference type="PROSITE" id="PS50109"/>
    </source>
</evidence>
<dbReference type="GO" id="GO:0003700">
    <property type="term" value="F:DNA-binding transcription factor activity"/>
    <property type="evidence" value="ECO:0007669"/>
    <property type="project" value="InterPro"/>
</dbReference>
<evidence type="ECO:0000256" key="3">
    <source>
        <dbReference type="ARBA" id="ARBA00022553"/>
    </source>
</evidence>
<dbReference type="SMART" id="SM00388">
    <property type="entry name" value="HisKA"/>
    <property type="match status" value="1"/>
</dbReference>
<dbReference type="InterPro" id="IPR009057">
    <property type="entry name" value="Homeodomain-like_sf"/>
</dbReference>
<dbReference type="InterPro" id="IPR003661">
    <property type="entry name" value="HisK_dim/P_dom"/>
</dbReference>
<evidence type="ECO:0000256" key="5">
    <source>
        <dbReference type="ARBA" id="ARBA00023125"/>
    </source>
</evidence>
<dbReference type="Proteomes" id="UP000184031">
    <property type="component" value="Unassembled WGS sequence"/>
</dbReference>
<dbReference type="PROSITE" id="PS01124">
    <property type="entry name" value="HTH_ARAC_FAMILY_2"/>
    <property type="match status" value="1"/>
</dbReference>
<evidence type="ECO:0000313" key="14">
    <source>
        <dbReference type="EMBL" id="SHL68307.1"/>
    </source>
</evidence>
<keyword evidence="14" id="KW-0808">Transferase</keyword>
<keyword evidence="5" id="KW-0238">DNA-binding</keyword>
<evidence type="ECO:0000256" key="7">
    <source>
        <dbReference type="PROSITE-ProRule" id="PRU00169"/>
    </source>
</evidence>
<dbReference type="InterPro" id="IPR019734">
    <property type="entry name" value="TPR_rpt"/>
</dbReference>
<gene>
    <name evidence="13" type="ORF">SAMN04487891_11624</name>
    <name evidence="14" type="ORF">SAMN05216293_4060</name>
</gene>
<feature type="domain" description="HTH araC/xylS-type" evidence="10">
    <location>
        <begin position="869"/>
        <end position="968"/>
    </location>
</feature>
<keyword evidence="9" id="KW-0472">Membrane</keyword>
<accession>A0A1M7CM79</accession>
<evidence type="ECO:0000256" key="1">
    <source>
        <dbReference type="ARBA" id="ARBA00000085"/>
    </source>
</evidence>
<organism evidence="14 15">
    <name type="scientific">Flagellimonas taeanensis</name>
    <dbReference type="NCBI Taxonomy" id="1005926"/>
    <lineage>
        <taxon>Bacteria</taxon>
        <taxon>Pseudomonadati</taxon>
        <taxon>Bacteroidota</taxon>
        <taxon>Flavobacteriia</taxon>
        <taxon>Flavobacteriales</taxon>
        <taxon>Flavobacteriaceae</taxon>
        <taxon>Flagellimonas</taxon>
    </lineage>
</organism>
<dbReference type="Pfam" id="PF00512">
    <property type="entry name" value="HisKA"/>
    <property type="match status" value="1"/>
</dbReference>
<dbReference type="InterPro" id="IPR018062">
    <property type="entry name" value="HTH_AraC-typ_CS"/>
</dbReference>
<evidence type="ECO:0000256" key="6">
    <source>
        <dbReference type="ARBA" id="ARBA00023163"/>
    </source>
</evidence>
<dbReference type="EC" id="2.7.13.3" evidence="2"/>
<feature type="transmembrane region" description="Helical" evidence="9">
    <location>
        <begin position="438"/>
        <end position="458"/>
    </location>
</feature>
<evidence type="ECO:0000256" key="9">
    <source>
        <dbReference type="SAM" id="Phobius"/>
    </source>
</evidence>
<dbReference type="InterPro" id="IPR005467">
    <property type="entry name" value="His_kinase_dom"/>
</dbReference>
<dbReference type="AlphaFoldDB" id="A0A1M7CM79"/>
<keyword evidence="9" id="KW-0812">Transmembrane</keyword>
<dbReference type="EMBL" id="FOKU01000016">
    <property type="protein sequence ID" value="SFC63933.1"/>
    <property type="molecule type" value="Genomic_DNA"/>
</dbReference>
<dbReference type="Gene3D" id="1.25.40.10">
    <property type="entry name" value="Tetratricopeptide repeat domain"/>
    <property type="match status" value="2"/>
</dbReference>
<dbReference type="PANTHER" id="PTHR43547">
    <property type="entry name" value="TWO-COMPONENT HISTIDINE KINASE"/>
    <property type="match status" value="1"/>
</dbReference>
<dbReference type="Gene3D" id="1.10.287.130">
    <property type="match status" value="1"/>
</dbReference>
<feature type="domain" description="Histidine kinase" evidence="11">
    <location>
        <begin position="481"/>
        <end position="690"/>
    </location>
</feature>
<dbReference type="InterPro" id="IPR018060">
    <property type="entry name" value="HTH_AraC"/>
</dbReference>
<dbReference type="SUPFAM" id="SSF46689">
    <property type="entry name" value="Homeodomain-like"/>
    <property type="match status" value="1"/>
</dbReference>
<dbReference type="InterPro" id="IPR011990">
    <property type="entry name" value="TPR-like_helical_dom_sf"/>
</dbReference>
<evidence type="ECO:0000313" key="16">
    <source>
        <dbReference type="Proteomes" id="UP000198940"/>
    </source>
</evidence>
<dbReference type="InterPro" id="IPR036890">
    <property type="entry name" value="HATPase_C_sf"/>
</dbReference>
<evidence type="ECO:0000259" key="12">
    <source>
        <dbReference type="PROSITE" id="PS50110"/>
    </source>
</evidence>
<dbReference type="STRING" id="1055723.SAMN05216293_4060"/>
<keyword evidence="4" id="KW-0805">Transcription regulation</keyword>
<dbReference type="InterPro" id="IPR003594">
    <property type="entry name" value="HATPase_dom"/>
</dbReference>
<dbReference type="Pfam" id="PF12833">
    <property type="entry name" value="HTH_18"/>
    <property type="match status" value="1"/>
</dbReference>
<dbReference type="CDD" id="cd00082">
    <property type="entry name" value="HisKA"/>
    <property type="match status" value="1"/>
</dbReference>
<evidence type="ECO:0000256" key="8">
    <source>
        <dbReference type="SAM" id="Coils"/>
    </source>
</evidence>
<keyword evidence="14" id="KW-0418">Kinase</keyword>
<dbReference type="SUPFAM" id="SSF55874">
    <property type="entry name" value="ATPase domain of HSP90 chaperone/DNA topoisomerase II/histidine kinase"/>
    <property type="match status" value="1"/>
</dbReference>
<dbReference type="SMART" id="SM00028">
    <property type="entry name" value="TPR"/>
    <property type="match status" value="2"/>
</dbReference>
<sequence>MKRILVILYLLPFLMLAQYESKLDSLNRVFEETDVIEEKAEAKVRMVDIYLSIDRQKAKEGIEYVLALGIREDCIRCKALGHYYYGHYYSYEGNIEKSIDHYQKAAALSLEAGDTYLHRKSKAWMAQDYVSDKQYEKARNILNDLIDEVENDDDKTGIEDNYFLLAIIDYERGFLNRAIENYINVEKNIQPDNPYADVYRFKVYNNIAQCYRELKKYQSSLDYVDTGLAMAQKMKDTFNVMNLLLNKGITEIAMDSSQIGTKHLKDTYTYFLTIGDKNFQASSALFLGIGYRKQDSLQRSNTFLDSAEKIYMEMGDSLGLAETLSAKAINNLILGRNEMALEQSDRAYGLIRHREFTPIQIEVLGNHIEALLENGDMEGAVSLFRVKDSLEAILTDRMEAEKFYELETKYQTEKKEQEISLLSAQNQLSEQRRKNQQYLYAGILALFLALAGILFLGYRNKLRTADKMKELDALKSRFFANVSHEFRTPLSLIKSPVQQLKASSDGAASRQLDLIDANADRMLELVDQLLELSKIEGGHMGIILKRGNIPSFLNALVEPFVFQAKEEDIPFEVDTDVSEALHYFDRDILTKIVVNLLSNAFKYRESGPVTFTSKVMNNKLGLEISNFNSHVQEKELEKFFERFYQREGTSVGFGIGLALVKDLVTLCEGTVHAHLDKGRVVISAEMPLKKDLKNAVVIEESMVPGSITDVRTIDVEKDGMPVLLIADDHPDIRAVLRDIFKNEFTIVESGDGQQAFELAQKEIPDIIISDVMMPKMDGYALVQQLKEDELTASVPVILLTAKAGDEAHLKGLHIQADGYLTKPFNHEIVKATVAQLLQERKKLQERYSRELILRPVDIAVNTADERFIQRLETVMEIELTNPDFSTDDFASQMNLSRMQLHRKLKSLLGVSATEFVRNERLKAAAELLKNPELSVAEVAYSSGFNEVTYFSKCFKEVYGLSPSAFRKKD</sequence>
<dbReference type="PRINTS" id="PR00032">
    <property type="entry name" value="HTHARAC"/>
</dbReference>
<name>A0A1M7CM79_9FLAO</name>
<proteinExistence type="predicted"/>
<dbReference type="Pfam" id="PF00072">
    <property type="entry name" value="Response_reg"/>
    <property type="match status" value="1"/>
</dbReference>
<protein>
    <recommendedName>
        <fullName evidence="2">histidine kinase</fullName>
        <ecNumber evidence="2">2.7.13.3</ecNumber>
    </recommendedName>
</protein>
<dbReference type="Gene3D" id="3.40.50.2300">
    <property type="match status" value="1"/>
</dbReference>
<dbReference type="Pfam" id="PF02518">
    <property type="entry name" value="HATPase_c"/>
    <property type="match status" value="1"/>
</dbReference>
<dbReference type="GO" id="GO:0000155">
    <property type="term" value="F:phosphorelay sensor kinase activity"/>
    <property type="evidence" value="ECO:0007669"/>
    <property type="project" value="InterPro"/>
</dbReference>
<keyword evidence="8" id="KW-0175">Coiled coil</keyword>
<evidence type="ECO:0000313" key="13">
    <source>
        <dbReference type="EMBL" id="SFC63933.1"/>
    </source>
</evidence>
<dbReference type="SMART" id="SM00387">
    <property type="entry name" value="HATPase_c"/>
    <property type="match status" value="1"/>
</dbReference>
<evidence type="ECO:0000313" key="15">
    <source>
        <dbReference type="Proteomes" id="UP000184031"/>
    </source>
</evidence>
<dbReference type="InterPro" id="IPR020449">
    <property type="entry name" value="Tscrpt_reg_AraC-type_HTH"/>
</dbReference>